<dbReference type="OrthoDB" id="9816289at2"/>
<dbReference type="GO" id="GO:0046872">
    <property type="term" value="F:metal ion binding"/>
    <property type="evidence" value="ECO:0007669"/>
    <property type="project" value="UniProtKB-KW"/>
</dbReference>
<dbReference type="CDD" id="cd03426">
    <property type="entry name" value="NUDIX_CoAse_Nudt7"/>
    <property type="match status" value="1"/>
</dbReference>
<evidence type="ECO:0000256" key="5">
    <source>
        <dbReference type="ARBA" id="ARBA00022842"/>
    </source>
</evidence>
<dbReference type="PROSITE" id="PS51462">
    <property type="entry name" value="NUDIX"/>
    <property type="match status" value="1"/>
</dbReference>
<dbReference type="Proteomes" id="UP000198405">
    <property type="component" value="Unassembled WGS sequence"/>
</dbReference>
<keyword evidence="4" id="KW-0378">Hydrolase</keyword>
<proteinExistence type="predicted"/>
<feature type="domain" description="Nudix hydrolase" evidence="7">
    <location>
        <begin position="9"/>
        <end position="167"/>
    </location>
</feature>
<dbReference type="InterPro" id="IPR015797">
    <property type="entry name" value="NUDIX_hydrolase-like_dom_sf"/>
</dbReference>
<evidence type="ECO:0000256" key="6">
    <source>
        <dbReference type="ARBA" id="ARBA00023211"/>
    </source>
</evidence>
<keyword evidence="9" id="KW-1185">Reference proteome</keyword>
<comment type="cofactor">
    <cofactor evidence="1">
        <name>Mn(2+)</name>
        <dbReference type="ChEBI" id="CHEBI:29035"/>
    </cofactor>
</comment>
<evidence type="ECO:0000313" key="9">
    <source>
        <dbReference type="Proteomes" id="UP000198405"/>
    </source>
</evidence>
<dbReference type="PANTHER" id="PTHR12992:SF11">
    <property type="entry name" value="MITOCHONDRIAL COENZYME A DIPHOSPHATASE NUDT8"/>
    <property type="match status" value="1"/>
</dbReference>
<dbReference type="InterPro" id="IPR000086">
    <property type="entry name" value="NUDIX_hydrolase_dom"/>
</dbReference>
<evidence type="ECO:0000256" key="1">
    <source>
        <dbReference type="ARBA" id="ARBA00001936"/>
    </source>
</evidence>
<dbReference type="InterPro" id="IPR045121">
    <property type="entry name" value="CoAse"/>
</dbReference>
<dbReference type="PANTHER" id="PTHR12992">
    <property type="entry name" value="NUDIX HYDROLASE"/>
    <property type="match status" value="1"/>
</dbReference>
<organism evidence="8 9">
    <name type="scientific">Desulfurobacterium atlanticum</name>
    <dbReference type="NCBI Taxonomy" id="240169"/>
    <lineage>
        <taxon>Bacteria</taxon>
        <taxon>Pseudomonadati</taxon>
        <taxon>Aquificota</taxon>
        <taxon>Aquificia</taxon>
        <taxon>Desulfurobacteriales</taxon>
        <taxon>Desulfurobacteriaceae</taxon>
        <taxon>Desulfurobacterium</taxon>
    </lineage>
</organism>
<accession>A0A239ACM5</accession>
<evidence type="ECO:0000313" key="8">
    <source>
        <dbReference type="EMBL" id="SNR93375.1"/>
    </source>
</evidence>
<dbReference type="EMBL" id="FZOB01000020">
    <property type="protein sequence ID" value="SNR93375.1"/>
    <property type="molecule type" value="Genomic_DNA"/>
</dbReference>
<reference evidence="9" key="1">
    <citation type="submission" date="2017-06" db="EMBL/GenBank/DDBJ databases">
        <authorList>
            <person name="Varghese N."/>
            <person name="Submissions S."/>
        </authorList>
    </citation>
    <scope>NUCLEOTIDE SEQUENCE [LARGE SCALE GENOMIC DNA]</scope>
    <source>
        <strain evidence="9">DSM 15668</strain>
    </source>
</reference>
<evidence type="ECO:0000256" key="2">
    <source>
        <dbReference type="ARBA" id="ARBA00001946"/>
    </source>
</evidence>
<dbReference type="SUPFAM" id="SSF55811">
    <property type="entry name" value="Nudix"/>
    <property type="match status" value="1"/>
</dbReference>
<sequence>MEVLLGLEKYIPVSVCVPLIKTADDLIFLLEKRSSNVKHSREISFPGGFIEKGESPEKAARRELKEEVLISSEKIEKFLKLGILISPLGYLIHIFISILNISRNDLSVFNKREVDNLILIPMKEIMMMKPEMYYVKLKIFPYDELENGKKNWLLPVEKLKLGSRYLKPWGGKSYRVIVYNYNGEPIWGITGEIIYEIVKMFKKGYLNFLN</sequence>
<name>A0A239ACM5_9BACT</name>
<gene>
    <name evidence="8" type="ORF">SAMN06265340_1205</name>
</gene>
<dbReference type="Pfam" id="PF00293">
    <property type="entry name" value="NUDIX"/>
    <property type="match status" value="1"/>
</dbReference>
<evidence type="ECO:0000259" key="7">
    <source>
        <dbReference type="PROSITE" id="PS51462"/>
    </source>
</evidence>
<keyword evidence="6" id="KW-0464">Manganese</keyword>
<dbReference type="Gene3D" id="3.90.79.10">
    <property type="entry name" value="Nucleoside Triphosphate Pyrophosphohydrolase"/>
    <property type="match status" value="1"/>
</dbReference>
<evidence type="ECO:0000256" key="3">
    <source>
        <dbReference type="ARBA" id="ARBA00022723"/>
    </source>
</evidence>
<dbReference type="InterPro" id="IPR020476">
    <property type="entry name" value="Nudix_hydrolase"/>
</dbReference>
<comment type="cofactor">
    <cofactor evidence="2">
        <name>Mg(2+)</name>
        <dbReference type="ChEBI" id="CHEBI:18420"/>
    </cofactor>
</comment>
<evidence type="ECO:0000256" key="4">
    <source>
        <dbReference type="ARBA" id="ARBA00022801"/>
    </source>
</evidence>
<dbReference type="RefSeq" id="WP_089323757.1">
    <property type="nucleotide sequence ID" value="NZ_FZOB01000020.1"/>
</dbReference>
<keyword evidence="5" id="KW-0460">Magnesium</keyword>
<keyword evidence="3" id="KW-0479">Metal-binding</keyword>
<protein>
    <submittedName>
        <fullName evidence="8">Mutator mutT protein</fullName>
    </submittedName>
</protein>
<dbReference type="AlphaFoldDB" id="A0A239ACM5"/>
<dbReference type="PRINTS" id="PR00502">
    <property type="entry name" value="NUDIXFAMILY"/>
</dbReference>
<dbReference type="GO" id="GO:0010945">
    <property type="term" value="F:coenzyme A diphosphatase activity"/>
    <property type="evidence" value="ECO:0007669"/>
    <property type="project" value="InterPro"/>
</dbReference>